<evidence type="ECO:0000256" key="1">
    <source>
        <dbReference type="ARBA" id="ARBA00005662"/>
    </source>
</evidence>
<feature type="domain" description="Capsule synthesis protein CapA" evidence="3">
    <location>
        <begin position="233"/>
        <end position="474"/>
    </location>
</feature>
<dbReference type="PANTHER" id="PTHR33393:SF13">
    <property type="entry name" value="PGA BIOSYNTHESIS PROTEIN CAPA"/>
    <property type="match status" value="1"/>
</dbReference>
<evidence type="ECO:0000313" key="5">
    <source>
        <dbReference type="Proteomes" id="UP000055060"/>
    </source>
</evidence>
<dbReference type="SMART" id="SM00854">
    <property type="entry name" value="PGA_cap"/>
    <property type="match status" value="1"/>
</dbReference>
<reference evidence="4" key="1">
    <citation type="submission" date="2015-07" db="EMBL/GenBank/DDBJ databases">
        <title>Draft Genome Sequences of Anaerolinea thermolimosa IMO-1, Bellilinea caldifistulae GOMI-1, Leptolinea tardivitalis YMTK-2, Levilinea saccharolytica KIBI-1,Longilinea arvoryzae KOME-1, Previously Described as Members of the Anaerolineaceae (Chloroflexi).</title>
        <authorList>
            <person name="Sekiguchi Y."/>
            <person name="Ohashi A."/>
            <person name="Matsuura N."/>
            <person name="Tourlousse M.D."/>
        </authorList>
    </citation>
    <scope>NUCLEOTIDE SEQUENCE [LARGE SCALE GENOMIC DNA]</scope>
    <source>
        <strain evidence="4">KOME-1</strain>
    </source>
</reference>
<dbReference type="Gene3D" id="3.60.21.10">
    <property type="match status" value="1"/>
</dbReference>
<evidence type="ECO:0000313" key="4">
    <source>
        <dbReference type="EMBL" id="GAP14459.1"/>
    </source>
</evidence>
<name>A0A0S7BKI3_9CHLR</name>
<gene>
    <name evidence="4" type="ORF">LARV_02228</name>
</gene>
<dbReference type="InterPro" id="IPR052169">
    <property type="entry name" value="CW_Biosynth-Accessory"/>
</dbReference>
<accession>A0A0S7BKI3</accession>
<dbReference type="InterPro" id="IPR019079">
    <property type="entry name" value="Capsule_synth_CapA"/>
</dbReference>
<proteinExistence type="inferred from homology"/>
<sequence>MTACTSPVAQSSGGSPLKPGNEQRLSATPFQPLPTNSPTATPEAQGLWIDPAVPEALIADLTLPENMIIADSPEHAASRLEPSSDANAPIHWIYVLAAPFATIQDNVSLADLQAFWRGENVQPFGGAPMALSAATQHAFETQWGPADSDNLRVANDSTELAEIRDSEKAWALLPLEQLDPQWKVISIDGQNPLVRGLDAGAYPLAVSFTLTGLYSDEASQHPLTNRDETKLTVLVMTGVTALVRTTAAMMDAKGVDYPASSILDWLQNADLTHTSNEVSFTPDCPKAHFTDTSLQMCSQPDYINLLKDAGIDIIELSGNHLNDYGREPLTYTLDLYHKVGMRYFAGGSTLEEARQPLLVEDHGNRLAFIGCNPAGPDNDWATDSQPGAAPCDDYEWMKAKIRQLRSEGYLPIVTLQYFEAYRPNALDWEQRDFRALADAGAVIVSGSQAHYPMGLEFRDGGLIHYGLGNLFFDQMRYTLPNGEITDWTAREFVDRHIFYDGHYISTQLLTARLEDYSRPRPMTDEERAEMLGVIFSASGW</sequence>
<dbReference type="InterPro" id="IPR029052">
    <property type="entry name" value="Metallo-depent_PP-like"/>
</dbReference>
<dbReference type="PANTHER" id="PTHR33393">
    <property type="entry name" value="POLYGLUTAMINE SYNTHESIS ACCESSORY PROTEIN RV0574C-RELATED"/>
    <property type="match status" value="1"/>
</dbReference>
<organism evidence="4">
    <name type="scientific">Longilinea arvoryzae</name>
    <dbReference type="NCBI Taxonomy" id="360412"/>
    <lineage>
        <taxon>Bacteria</taxon>
        <taxon>Bacillati</taxon>
        <taxon>Chloroflexota</taxon>
        <taxon>Anaerolineae</taxon>
        <taxon>Anaerolineales</taxon>
        <taxon>Anaerolineaceae</taxon>
        <taxon>Longilinea</taxon>
    </lineage>
</organism>
<dbReference type="STRING" id="360412.LARV_02228"/>
<feature type="compositionally biased region" description="Polar residues" evidence="2">
    <location>
        <begin position="23"/>
        <end position="42"/>
    </location>
</feature>
<evidence type="ECO:0000259" key="3">
    <source>
        <dbReference type="SMART" id="SM00854"/>
    </source>
</evidence>
<dbReference type="Pfam" id="PF09587">
    <property type="entry name" value="PGA_cap"/>
    <property type="match status" value="1"/>
</dbReference>
<feature type="compositionally biased region" description="Polar residues" evidence="2">
    <location>
        <begin position="1"/>
        <end position="14"/>
    </location>
</feature>
<comment type="similarity">
    <text evidence="1">Belongs to the CapA family.</text>
</comment>
<evidence type="ECO:0000256" key="2">
    <source>
        <dbReference type="SAM" id="MobiDB-lite"/>
    </source>
</evidence>
<dbReference type="EMBL" id="DF967972">
    <property type="protein sequence ID" value="GAP14459.1"/>
    <property type="molecule type" value="Genomic_DNA"/>
</dbReference>
<dbReference type="Proteomes" id="UP000055060">
    <property type="component" value="Unassembled WGS sequence"/>
</dbReference>
<feature type="region of interest" description="Disordered" evidence="2">
    <location>
        <begin position="1"/>
        <end position="44"/>
    </location>
</feature>
<protein>
    <submittedName>
        <fullName evidence="4">Bacterial capsule synthesis protein PGA_cap</fullName>
    </submittedName>
</protein>
<dbReference type="SUPFAM" id="SSF56300">
    <property type="entry name" value="Metallo-dependent phosphatases"/>
    <property type="match status" value="1"/>
</dbReference>
<keyword evidence="5" id="KW-1185">Reference proteome</keyword>
<dbReference type="AlphaFoldDB" id="A0A0S7BKI3"/>